<evidence type="ECO:0000259" key="3">
    <source>
        <dbReference type="Pfam" id="PF19295"/>
    </source>
</evidence>
<dbReference type="Pfam" id="PF19295">
    <property type="entry name" value="SufBD_N"/>
    <property type="match status" value="1"/>
</dbReference>
<evidence type="ECO:0000313" key="5">
    <source>
        <dbReference type="Proteomes" id="UP000570851"/>
    </source>
</evidence>
<evidence type="ECO:0000313" key="4">
    <source>
        <dbReference type="EMBL" id="MBC1303910.1"/>
    </source>
</evidence>
<dbReference type="NCBIfam" id="NF008773">
    <property type="entry name" value="PRK11814.1"/>
    <property type="match status" value="1"/>
</dbReference>
<dbReference type="InterPro" id="IPR045595">
    <property type="entry name" value="SufBD_N"/>
</dbReference>
<feature type="domain" description="SUF system FeS cluster assembly SufBD N-terminal" evidence="3">
    <location>
        <begin position="137"/>
        <end position="200"/>
    </location>
</feature>
<gene>
    <name evidence="4" type="primary">sufB</name>
    <name evidence="4" type="ORF">GNE12_18540</name>
</gene>
<dbReference type="PANTHER" id="PTHR30508:SF1">
    <property type="entry name" value="UPF0051 PROTEIN ABCI8, CHLOROPLASTIC-RELATED"/>
    <property type="match status" value="1"/>
</dbReference>
<dbReference type="Proteomes" id="UP000570851">
    <property type="component" value="Unassembled WGS sequence"/>
</dbReference>
<protein>
    <submittedName>
        <fullName evidence="4">Fe-S cluster assembly protein SufB</fullName>
    </submittedName>
</protein>
<accession>A0ABR6SBY3</accession>
<comment type="similarity">
    <text evidence="1">Belongs to the iron-sulfur cluster assembly SufBD family.</text>
</comment>
<dbReference type="InterPro" id="IPR010231">
    <property type="entry name" value="SUF_FeS_clus_asmbl_SufB"/>
</dbReference>
<dbReference type="InterPro" id="IPR055346">
    <property type="entry name" value="Fe-S_cluster_assembly_SufBD"/>
</dbReference>
<dbReference type="SUPFAM" id="SSF101960">
    <property type="entry name" value="Stabilizer of iron transporter SufD"/>
    <property type="match status" value="1"/>
</dbReference>
<dbReference type="EMBL" id="JACKZP010000081">
    <property type="protein sequence ID" value="MBC1303910.1"/>
    <property type="molecule type" value="Genomic_DNA"/>
</dbReference>
<dbReference type="NCBIfam" id="TIGR01980">
    <property type="entry name" value="sufB"/>
    <property type="match status" value="1"/>
</dbReference>
<reference evidence="4 5" key="1">
    <citation type="submission" date="2019-11" db="EMBL/GenBank/DDBJ databases">
        <title>Comparison of genomes from free-living endosymbiotic cyanobacteria isolated from Azolla.</title>
        <authorList>
            <person name="Thiel T."/>
            <person name="Pratte B."/>
        </authorList>
    </citation>
    <scope>NUCLEOTIDE SEQUENCE [LARGE SCALE GENOMIC DNA]</scope>
    <source>
        <strain evidence="4 5">N2B</strain>
    </source>
</reference>
<dbReference type="Pfam" id="PF01458">
    <property type="entry name" value="SUFBD_core"/>
    <property type="match status" value="1"/>
</dbReference>
<dbReference type="GeneID" id="58723079"/>
<keyword evidence="5" id="KW-1185">Reference proteome</keyword>
<comment type="caution">
    <text evidence="4">The sequence shown here is derived from an EMBL/GenBank/DDBJ whole genome shotgun (WGS) entry which is preliminary data.</text>
</comment>
<dbReference type="RefSeq" id="WP_011317308.1">
    <property type="nucleotide sequence ID" value="NZ_JACKZP010000081.1"/>
</dbReference>
<organism evidence="4 5">
    <name type="scientific">Trichormus variabilis N2B</name>
    <dbReference type="NCBI Taxonomy" id="2681315"/>
    <lineage>
        <taxon>Bacteria</taxon>
        <taxon>Bacillati</taxon>
        <taxon>Cyanobacteriota</taxon>
        <taxon>Cyanophyceae</taxon>
        <taxon>Nostocales</taxon>
        <taxon>Nostocaceae</taxon>
        <taxon>Trichormus</taxon>
    </lineage>
</organism>
<name>A0ABR6SBY3_ANAVA</name>
<dbReference type="PANTHER" id="PTHR30508">
    <property type="entry name" value="FES CLUSTER ASSEMBLY PROTEIN SUF"/>
    <property type="match status" value="1"/>
</dbReference>
<sequence length="479" mass="52833">MSATVKTLVNQPYKYGFVTDIEADTIPRGLSEDVVRLISAKKNEPEFMLEYRLKAFRQWQKMTEPTWPSVKYPPIDYQNIIYYSAPKQKKAKLNSLDEVDPTLIETFEKLGIPLSEQKRLANVAVDAIFDSVSVATTFKEKLAKDGVIFCSISEALQEHPELIKKYLGSVVPIADNYFAALNAAVFSDGSFVYIPKGVKCPMELSTYFRINSGDTGQFERTLIVAEEGSYVSYLEGCTAPMYDSNQLHAAVVELIALDNAEIKYSTVQNWYAGDANGKGGIYNFVTKRGLCQGVNSKISWTQVETGSAITWKYPSCVLVGDNSVGEFYSVALTNNMQQADTGTKMIHVGKNTRSTIISKGISAGQSSNSYRGLVKINPTATGARNYSQCDSMLIGDNAHANTFPYIQVQNNTGKVEHEASTSKIGEDQLFFFAQRGISSEDAISMMISGFCKDVFNQLPMEFAVEADKLLSLKLEGSVG</sequence>
<proteinExistence type="inferred from homology"/>
<evidence type="ECO:0000259" key="2">
    <source>
        <dbReference type="Pfam" id="PF01458"/>
    </source>
</evidence>
<evidence type="ECO:0000256" key="1">
    <source>
        <dbReference type="ARBA" id="ARBA00043967"/>
    </source>
</evidence>
<dbReference type="InterPro" id="IPR037284">
    <property type="entry name" value="SUF_FeS_clus_asmbl_SufBD_sf"/>
</dbReference>
<dbReference type="InterPro" id="IPR000825">
    <property type="entry name" value="SUF_FeS_clus_asmbl_SufBD_core"/>
</dbReference>
<feature type="domain" description="SUF system FeS cluster assembly SufBD core" evidence="2">
    <location>
        <begin position="208"/>
        <end position="450"/>
    </location>
</feature>